<gene>
    <name evidence="14" type="ORF">TeGR_g4033</name>
</gene>
<keyword evidence="7 12" id="KW-0460">Magnesium</keyword>
<keyword evidence="6 12" id="KW-0067">ATP-binding</keyword>
<dbReference type="Proteomes" id="UP001165060">
    <property type="component" value="Unassembled WGS sequence"/>
</dbReference>
<keyword evidence="4" id="KW-0479">Metal-binding</keyword>
<evidence type="ECO:0000256" key="10">
    <source>
        <dbReference type="ARBA" id="ARBA00023136"/>
    </source>
</evidence>
<dbReference type="SUPFAM" id="SSF56784">
    <property type="entry name" value="HAD-like"/>
    <property type="match status" value="1"/>
</dbReference>
<comment type="similarity">
    <text evidence="2 12">Belongs to the cation transport ATPase (P-type) (TC 3.A.3) family. Type IV subfamily.</text>
</comment>
<dbReference type="NCBIfam" id="TIGR01494">
    <property type="entry name" value="ATPase_P-type"/>
    <property type="match status" value="1"/>
</dbReference>
<dbReference type="Gene3D" id="3.40.50.1000">
    <property type="entry name" value="HAD superfamily/HAD-like"/>
    <property type="match status" value="1"/>
</dbReference>
<dbReference type="NCBIfam" id="TIGR01652">
    <property type="entry name" value="ATPase-Plipid"/>
    <property type="match status" value="1"/>
</dbReference>
<comment type="caution">
    <text evidence="14">The sequence shown here is derived from an EMBL/GenBank/DDBJ whole genome shotgun (WGS) entry which is preliminary data.</text>
</comment>
<dbReference type="InterPro" id="IPR023299">
    <property type="entry name" value="ATPase_P-typ_cyto_dom_N"/>
</dbReference>
<keyword evidence="3 12" id="KW-0812">Transmembrane</keyword>
<dbReference type="EC" id="7.6.2.1" evidence="12"/>
<proteinExistence type="inferred from homology"/>
<evidence type="ECO:0000256" key="5">
    <source>
        <dbReference type="ARBA" id="ARBA00022741"/>
    </source>
</evidence>
<dbReference type="SUPFAM" id="SSF81665">
    <property type="entry name" value="Calcium ATPase, transmembrane domain M"/>
    <property type="match status" value="1"/>
</dbReference>
<dbReference type="InterPro" id="IPR001757">
    <property type="entry name" value="P_typ_ATPase"/>
</dbReference>
<evidence type="ECO:0000256" key="2">
    <source>
        <dbReference type="ARBA" id="ARBA00008109"/>
    </source>
</evidence>
<dbReference type="PANTHER" id="PTHR24092">
    <property type="entry name" value="PROBABLE PHOSPHOLIPID-TRANSPORTING ATPASE"/>
    <property type="match status" value="1"/>
</dbReference>
<evidence type="ECO:0000256" key="8">
    <source>
        <dbReference type="ARBA" id="ARBA00022967"/>
    </source>
</evidence>
<evidence type="ECO:0000256" key="7">
    <source>
        <dbReference type="ARBA" id="ARBA00022842"/>
    </source>
</evidence>
<feature type="transmembrane region" description="Helical" evidence="12">
    <location>
        <begin position="715"/>
        <end position="735"/>
    </location>
</feature>
<dbReference type="InterPro" id="IPR036412">
    <property type="entry name" value="HAD-like_sf"/>
</dbReference>
<evidence type="ECO:0000256" key="11">
    <source>
        <dbReference type="ARBA" id="ARBA00034036"/>
    </source>
</evidence>
<comment type="catalytic activity">
    <reaction evidence="11 12">
        <text>ATP + H2O + phospholipidSide 1 = ADP + phosphate + phospholipidSide 2.</text>
        <dbReference type="EC" id="7.6.2.1"/>
    </reaction>
</comment>
<keyword evidence="15" id="KW-1185">Reference proteome</keyword>
<evidence type="ECO:0000313" key="14">
    <source>
        <dbReference type="EMBL" id="GMI25724.1"/>
    </source>
</evidence>
<name>A0ABQ6MG47_9STRA</name>
<evidence type="ECO:0000259" key="13">
    <source>
        <dbReference type="Pfam" id="PF16212"/>
    </source>
</evidence>
<feature type="transmembrane region" description="Helical" evidence="12">
    <location>
        <begin position="677"/>
        <end position="695"/>
    </location>
</feature>
<dbReference type="SUPFAM" id="SSF81660">
    <property type="entry name" value="Metal cation-transporting ATPase, ATP-binding domain N"/>
    <property type="match status" value="1"/>
</dbReference>
<organism evidence="14 15">
    <name type="scientific">Tetraparma gracilis</name>
    <dbReference type="NCBI Taxonomy" id="2962635"/>
    <lineage>
        <taxon>Eukaryota</taxon>
        <taxon>Sar</taxon>
        <taxon>Stramenopiles</taxon>
        <taxon>Ochrophyta</taxon>
        <taxon>Bolidophyceae</taxon>
        <taxon>Parmales</taxon>
        <taxon>Triparmaceae</taxon>
        <taxon>Tetraparma</taxon>
    </lineage>
</organism>
<comment type="subcellular location">
    <subcellularLocation>
        <location evidence="1 12">Membrane</location>
        <topology evidence="1 12">Multi-pass membrane protein</topology>
    </subcellularLocation>
</comment>
<dbReference type="InterPro" id="IPR006539">
    <property type="entry name" value="P-type_ATPase_IV"/>
</dbReference>
<dbReference type="SFLD" id="SFLDF00027">
    <property type="entry name" value="p-type_atpase"/>
    <property type="match status" value="1"/>
</dbReference>
<dbReference type="InterPro" id="IPR023214">
    <property type="entry name" value="HAD_sf"/>
</dbReference>
<evidence type="ECO:0000313" key="15">
    <source>
        <dbReference type="Proteomes" id="UP001165060"/>
    </source>
</evidence>
<keyword evidence="8 12" id="KW-1278">Translocase</keyword>
<dbReference type="InterPro" id="IPR018303">
    <property type="entry name" value="ATPase_P-typ_P_site"/>
</dbReference>
<evidence type="ECO:0000256" key="9">
    <source>
        <dbReference type="ARBA" id="ARBA00022989"/>
    </source>
</evidence>
<dbReference type="Pfam" id="PF16212">
    <property type="entry name" value="PhoLip_ATPase_C"/>
    <property type="match status" value="1"/>
</dbReference>
<accession>A0ABQ6MG47</accession>
<dbReference type="Pfam" id="PF13246">
    <property type="entry name" value="Cation_ATPase"/>
    <property type="match status" value="1"/>
</dbReference>
<comment type="caution">
    <text evidence="12">Lacks conserved residue(s) required for the propagation of feature annotation.</text>
</comment>
<dbReference type="SFLD" id="SFLDS00003">
    <property type="entry name" value="Haloacid_Dehalogenase"/>
    <property type="match status" value="1"/>
</dbReference>
<evidence type="ECO:0000256" key="6">
    <source>
        <dbReference type="ARBA" id="ARBA00022840"/>
    </source>
</evidence>
<dbReference type="Pfam" id="PF08282">
    <property type="entry name" value="Hydrolase_3"/>
    <property type="match status" value="1"/>
</dbReference>
<dbReference type="PROSITE" id="PS00154">
    <property type="entry name" value="ATPASE_E1_E2"/>
    <property type="match status" value="1"/>
</dbReference>
<evidence type="ECO:0000256" key="12">
    <source>
        <dbReference type="RuleBase" id="RU362033"/>
    </source>
</evidence>
<dbReference type="PRINTS" id="PR00119">
    <property type="entry name" value="CATATPASE"/>
</dbReference>
<dbReference type="InterPro" id="IPR044492">
    <property type="entry name" value="P_typ_ATPase_HD_dom"/>
</dbReference>
<protein>
    <recommendedName>
        <fullName evidence="12">Phospholipid-transporting ATPase</fullName>
        <ecNumber evidence="12">7.6.2.1</ecNumber>
    </recommendedName>
</protein>
<keyword evidence="5 12" id="KW-0547">Nucleotide-binding</keyword>
<feature type="non-terminal residue" evidence="14">
    <location>
        <position position="1"/>
    </location>
</feature>
<dbReference type="EMBL" id="BRYB01002805">
    <property type="protein sequence ID" value="GMI25724.1"/>
    <property type="molecule type" value="Genomic_DNA"/>
</dbReference>
<dbReference type="InterPro" id="IPR032630">
    <property type="entry name" value="P_typ_ATPase_c"/>
</dbReference>
<reference evidence="14 15" key="1">
    <citation type="journal article" date="2023" name="Commun. Biol.">
        <title>Genome analysis of Parmales, the sister group of diatoms, reveals the evolutionary specialization of diatoms from phago-mixotrophs to photoautotrophs.</title>
        <authorList>
            <person name="Ban H."/>
            <person name="Sato S."/>
            <person name="Yoshikawa S."/>
            <person name="Yamada K."/>
            <person name="Nakamura Y."/>
            <person name="Ichinomiya M."/>
            <person name="Sato N."/>
            <person name="Blanc-Mathieu R."/>
            <person name="Endo H."/>
            <person name="Kuwata A."/>
            <person name="Ogata H."/>
        </authorList>
    </citation>
    <scope>NUCLEOTIDE SEQUENCE [LARGE SCALE GENOMIC DNA]</scope>
</reference>
<keyword evidence="10 12" id="KW-0472">Membrane</keyword>
<feature type="non-terminal residue" evidence="14">
    <location>
        <position position="746"/>
    </location>
</feature>
<evidence type="ECO:0000256" key="3">
    <source>
        <dbReference type="ARBA" id="ARBA00022692"/>
    </source>
</evidence>
<dbReference type="InterPro" id="IPR023298">
    <property type="entry name" value="ATPase_P-typ_TM_dom_sf"/>
</dbReference>
<feature type="domain" description="P-type ATPase C-terminal" evidence="13">
    <location>
        <begin position="563"/>
        <end position="742"/>
    </location>
</feature>
<feature type="transmembrane region" description="Helical" evidence="12">
    <location>
        <begin position="75"/>
        <end position="94"/>
    </location>
</feature>
<evidence type="ECO:0000256" key="4">
    <source>
        <dbReference type="ARBA" id="ARBA00022723"/>
    </source>
</evidence>
<evidence type="ECO:0000256" key="1">
    <source>
        <dbReference type="ARBA" id="ARBA00004141"/>
    </source>
</evidence>
<dbReference type="PANTHER" id="PTHR24092:SF150">
    <property type="entry name" value="PHOSPHOLIPID-TRANSPORTING ATPASE"/>
    <property type="match status" value="1"/>
</dbReference>
<dbReference type="SFLD" id="SFLDG00002">
    <property type="entry name" value="C1.7:_P-type_atpase_like"/>
    <property type="match status" value="1"/>
</dbReference>
<dbReference type="Gene3D" id="3.40.1110.10">
    <property type="entry name" value="Calcium-transporting ATPase, cytoplasmic domain N"/>
    <property type="match status" value="1"/>
</dbReference>
<feature type="transmembrane region" description="Helical" evidence="12">
    <location>
        <begin position="12"/>
        <end position="33"/>
    </location>
</feature>
<keyword evidence="9 12" id="KW-1133">Transmembrane helix</keyword>
<sequence length="746" mass="83781">VSYLMKMMNRCLIIVFSFQFFICSMNTWLARIFRDSDGKGMVYSSNRVVLEDLTLKDFNFSEADELGIGFVPESFLTFVVAYANLVPISLYVALEVVKLFQVVLIDNDIEIFHPDTNTPTCARTSNLVEELGQVRFVFSDKTGTLTCNIMEFACCSIGGKRFHTVGNYEKSEFIDAKSFQSMSQDSSRQEMFKVQKMFWQLLSVCHNVLPEYPEDDDGNIDKVKYQASSPDEAALVMAAKEIGFKFSKGTPILYHIINDLTGEKEQWKILATIEFNSTRKRMSIITETPEGKILLLTKGADNIIMERLDPNAEHMSPLKETTEHLGAFAEIGLRTLCLAFKELTKDEFAAFEKDWKEALLSLHAREEMQDAISEKIETNLTLIGATAIEDKLQDGVPEAIETLADAGIKLWVLTGDKQETAINIGFSCKLLTHDMNIHILSGAQTVNELKQHLLEIMMNEVKGGEGGAGDERHAIVIDGATLTLALNEDVRMEFLQFGLLCDVCICCRVSPKQKAEVVKLVKDNLQNPPVITLAIGDGANDVAMIQAAHIGIGISGQEGMQAVRASDFSIAQFRFLEKLLLVHGAWAYKRVSKFILFYFYKNMANVLTEYFFAFSTGFSGQILFADWLSIGYNAAYSSFGCIFGFCLDQDVDKNSIKKHARLYEYSMFGMGFDMKQFAVWMIVALMHGAICYYIPRGIMNAPQSDGTSMGHWLTGTTSFVCLLFTVHLKMGLYIYSWNYMVKAALY</sequence>